<evidence type="ECO:0000256" key="1">
    <source>
        <dbReference type="ARBA" id="ARBA00010164"/>
    </source>
</evidence>
<dbReference type="InterPro" id="IPR052028">
    <property type="entry name" value="HipA_Ser/Thr_kinase"/>
</dbReference>
<reference evidence="7 8" key="2">
    <citation type="journal article" date="2010" name="Stand. Genomic Sci.">
        <title>Complete genome sequence of Xylanimonas cellulosilytica type strain (XIL07).</title>
        <authorList>
            <person name="Foster B."/>
            <person name="Pukall R."/>
            <person name="Abt B."/>
            <person name="Nolan M."/>
            <person name="Glavina Del Rio T."/>
            <person name="Chen F."/>
            <person name="Lucas S."/>
            <person name="Tice H."/>
            <person name="Pitluck S."/>
            <person name="Cheng J.-F."/>
            <person name="Chertkov O."/>
            <person name="Brettin T."/>
            <person name="Han C."/>
            <person name="Detter J.C."/>
            <person name="Bruce D."/>
            <person name="Goodwin L."/>
            <person name="Ivanova N."/>
            <person name="Mavromatis K."/>
            <person name="Pati A."/>
            <person name="Mikhailova N."/>
            <person name="Chen A."/>
            <person name="Palaniappan K."/>
            <person name="Land M."/>
            <person name="Hauser L."/>
            <person name="Chang Y.-J."/>
            <person name="Jeffries C.D."/>
            <person name="Chain P."/>
            <person name="Rohde M."/>
            <person name="Goeker M."/>
            <person name="Bristow J."/>
            <person name="Eisen J.A."/>
            <person name="Markowitz V."/>
            <person name="Hugenholtz P."/>
            <person name="Kyrpides N.C."/>
            <person name="Klenk H.-P."/>
            <person name="Lapidus A."/>
        </authorList>
    </citation>
    <scope>NUCLEOTIDE SEQUENCE [LARGE SCALE GENOMIC DNA]</scope>
    <source>
        <strain evidence="8">DSM 15894 / CECT 5975 / LMG 20990 / XIL07</strain>
    </source>
</reference>
<dbReference type="CDD" id="cd17808">
    <property type="entry name" value="HipA_Ec_like"/>
    <property type="match status" value="1"/>
</dbReference>
<dbReference type="RefSeq" id="WP_012877997.1">
    <property type="nucleotide sequence ID" value="NC_013530.1"/>
</dbReference>
<dbReference type="STRING" id="446471.Xcel_1224"/>
<keyword evidence="3" id="KW-0418">Kinase</keyword>
<dbReference type="KEGG" id="xce:Xcel_1224"/>
<evidence type="ECO:0000259" key="5">
    <source>
        <dbReference type="Pfam" id="PF07804"/>
    </source>
</evidence>
<evidence type="ECO:0000259" key="6">
    <source>
        <dbReference type="Pfam" id="PF13657"/>
    </source>
</evidence>
<feature type="domain" description="HipA-like C-terminal" evidence="5">
    <location>
        <begin position="149"/>
        <end position="384"/>
    </location>
</feature>
<dbReference type="PANTHER" id="PTHR37419">
    <property type="entry name" value="SERINE/THREONINE-PROTEIN KINASE TOXIN HIPA"/>
    <property type="match status" value="1"/>
</dbReference>
<dbReference type="Pfam" id="PF07804">
    <property type="entry name" value="HipA_C"/>
    <property type="match status" value="1"/>
</dbReference>
<evidence type="ECO:0000313" key="8">
    <source>
        <dbReference type="Proteomes" id="UP000002255"/>
    </source>
</evidence>
<dbReference type="InterPro" id="IPR012893">
    <property type="entry name" value="HipA-like_C"/>
</dbReference>
<dbReference type="Proteomes" id="UP000002255">
    <property type="component" value="Chromosome"/>
</dbReference>
<protein>
    <submittedName>
        <fullName evidence="7">HipA N-terminal domain protein</fullName>
    </submittedName>
</protein>
<dbReference type="NCBIfam" id="TIGR03071">
    <property type="entry name" value="couple_hipA"/>
    <property type="match status" value="1"/>
</dbReference>
<evidence type="ECO:0000256" key="2">
    <source>
        <dbReference type="ARBA" id="ARBA00022679"/>
    </source>
</evidence>
<accession>D1C066</accession>
<keyword evidence="8" id="KW-1185">Reference proteome</keyword>
<keyword evidence="2" id="KW-0808">Transferase</keyword>
<dbReference type="EMBL" id="CP001821">
    <property type="protein sequence ID" value="ACZ30255.1"/>
    <property type="molecule type" value="Genomic_DNA"/>
</dbReference>
<dbReference type="OrthoDB" id="3182374at2"/>
<dbReference type="PANTHER" id="PTHR37419:SF1">
    <property type="entry name" value="SERINE_THREONINE-PROTEIN KINASE TOXIN HIPA"/>
    <property type="match status" value="1"/>
</dbReference>
<dbReference type="AlphaFoldDB" id="D1C066"/>
<dbReference type="Gene3D" id="1.10.1070.20">
    <property type="match status" value="1"/>
</dbReference>
<dbReference type="InterPro" id="IPR017508">
    <property type="entry name" value="HipA_N1"/>
</dbReference>
<evidence type="ECO:0000256" key="4">
    <source>
        <dbReference type="SAM" id="MobiDB-lite"/>
    </source>
</evidence>
<reference evidence="8" key="1">
    <citation type="submission" date="2009-11" db="EMBL/GenBank/DDBJ databases">
        <title>The complete chromosome of Xylanimonas cellulosilytica DSM 15894.</title>
        <authorList>
            <consortium name="US DOE Joint Genome Institute (JGI-PGF)"/>
            <person name="Lucas S."/>
            <person name="Copeland A."/>
            <person name="Lapidus A."/>
            <person name="Glavina del Rio T."/>
            <person name="Dalin E."/>
            <person name="Tice H."/>
            <person name="Bruce D."/>
            <person name="Goodwin L."/>
            <person name="Pitluck S."/>
            <person name="Kyrpides N."/>
            <person name="Mavromatis K."/>
            <person name="Ivanova N."/>
            <person name="Mikhailova N."/>
            <person name="Foster B."/>
            <person name="Clum A."/>
            <person name="Brettin T."/>
            <person name="Detter J.C."/>
            <person name="Han C."/>
            <person name="Larimer F."/>
            <person name="Land M."/>
            <person name="Hauser L."/>
            <person name="Markowitz V."/>
            <person name="Cheng J.F."/>
            <person name="Hugenholtz P."/>
            <person name="Woyke T."/>
            <person name="Wu D."/>
            <person name="Gehrich-Schroeter G."/>
            <person name="Schneider S."/>
            <person name="Pukall S.R."/>
            <person name="Klenk H.P."/>
            <person name="Eisen J.A."/>
        </authorList>
    </citation>
    <scope>NUCLEOTIDE SEQUENCE [LARGE SCALE GENOMIC DNA]</scope>
    <source>
        <strain evidence="8">DSM 15894 / CECT 5975 / LMG 20990 / XIL07</strain>
    </source>
</reference>
<evidence type="ECO:0000256" key="3">
    <source>
        <dbReference type="ARBA" id="ARBA00022777"/>
    </source>
</evidence>
<organism evidence="7 8">
    <name type="scientific">Xylanimonas cellulosilytica (strain DSM 15894 / JCM 12276 / CECT 5975 / KCTC 9989 / LMG 20990 / NBRC 107835 / XIL07)</name>
    <dbReference type="NCBI Taxonomy" id="446471"/>
    <lineage>
        <taxon>Bacteria</taxon>
        <taxon>Bacillati</taxon>
        <taxon>Actinomycetota</taxon>
        <taxon>Actinomycetes</taxon>
        <taxon>Micrococcales</taxon>
        <taxon>Promicromonosporaceae</taxon>
        <taxon>Xylanimonas</taxon>
    </lineage>
</organism>
<dbReference type="Pfam" id="PF13657">
    <property type="entry name" value="Couple_hipA"/>
    <property type="match status" value="1"/>
</dbReference>
<comment type="similarity">
    <text evidence="1">Belongs to the HipA Ser/Thr kinase family.</text>
</comment>
<sequence length="480" mass="52362">MTSTLAVLLSGRLIGQVERTRAGVLRLTYLPEASTPGATPLSLSLPPTEQSITGPRVQSFLDGLLPDNSRVRQSIAQVHGADASDPLSLLAAIGKDCAGAVQFCPPDQVEQALARTGDLVPVRDSDIEMRLAEIRMDQDASWTMSEEHWSLGGGQQKFALRRTDDGWAEARGTQPTSHIFKPGIYKLRAQALVEHISMRAARAIGLDVAHTEYTSFKSEDALVITRFDRVASPDGTLARVHQEDACQALGVVEKYEQHGGPRVEDVVTLLRQNSHTAAVGRRNVYRFIDGIILNTVIAAPDGHARNYALLLDGDQVSLAPLFDVASGLAYSNPSNRVTAMSVAGNFYPETVTRDDWARLAERNRLDEAALIDRVNEVADQIPDAMRDALDEIDDWDGQSSELAKRLLPAMQEHATRVAQRMRSESTPREPVAPPIPNDGLDYGSAQRSHNGPATATRPYTKKDGTRVKGSRRTPGQNRGN</sequence>
<proteinExistence type="inferred from homology"/>
<dbReference type="eggNOG" id="COG3550">
    <property type="taxonomic scope" value="Bacteria"/>
</dbReference>
<dbReference type="HOGENOM" id="CLU_030167_1_0_11"/>
<dbReference type="GO" id="GO:0005829">
    <property type="term" value="C:cytosol"/>
    <property type="evidence" value="ECO:0007669"/>
    <property type="project" value="TreeGrafter"/>
</dbReference>
<dbReference type="GO" id="GO:0004674">
    <property type="term" value="F:protein serine/threonine kinase activity"/>
    <property type="evidence" value="ECO:0007669"/>
    <property type="project" value="TreeGrafter"/>
</dbReference>
<gene>
    <name evidence="7" type="ordered locus">Xcel_1224</name>
</gene>
<feature type="domain" description="HipA N-terminal subdomain 1" evidence="6">
    <location>
        <begin position="5"/>
        <end position="103"/>
    </location>
</feature>
<name>D1C066_XYLCX</name>
<feature type="region of interest" description="Disordered" evidence="4">
    <location>
        <begin position="413"/>
        <end position="480"/>
    </location>
</feature>
<evidence type="ECO:0000313" key="7">
    <source>
        <dbReference type="EMBL" id="ACZ30255.1"/>
    </source>
</evidence>